<evidence type="ECO:0000313" key="2">
    <source>
        <dbReference type="Proteomes" id="UP000602510"/>
    </source>
</evidence>
<evidence type="ECO:0000313" key="1">
    <source>
        <dbReference type="EMBL" id="KAF4029950.1"/>
    </source>
</evidence>
<protein>
    <submittedName>
        <fullName evidence="1">Putative VWFA domain-containing protein</fullName>
    </submittedName>
</protein>
<sequence>MGRGHLHYLPCEGKGRENCVYTGDASKDHRRHCEEELYPPPEKAMEELLHTEFWTTIGWEDPCTDDERILFSKCPFQCDAPKHDEPDNSALYFLLGAWHLPELKPEVLLYACNEFTINRRKDEFLSFDNPSHIHCEARPLKEIVGLKIPYSRGGTCFGEGLRVANEVLSRNNFEQFKAVLIFFSNGHPCDIESGTFARITPSTT</sequence>
<proteinExistence type="predicted"/>
<accession>A0A833SLK0</accession>
<keyword evidence="2" id="KW-1185">Reference proteome</keyword>
<dbReference type="AlphaFoldDB" id="A0A833SLK0"/>
<comment type="caution">
    <text evidence="1">The sequence shown here is derived from an EMBL/GenBank/DDBJ whole genome shotgun (WGS) entry which is preliminary data.</text>
</comment>
<reference evidence="1" key="1">
    <citation type="submission" date="2020-04" db="EMBL/GenBank/DDBJ databases">
        <title>Hybrid Assembly of Korean Phytophthora infestans isolates.</title>
        <authorList>
            <person name="Prokchorchik M."/>
            <person name="Lee Y."/>
            <person name="Seo J."/>
            <person name="Cho J.-H."/>
            <person name="Park Y.-E."/>
            <person name="Jang D.-C."/>
            <person name="Im J.-S."/>
            <person name="Choi J.-G."/>
            <person name="Park H.-J."/>
            <person name="Lee G.-B."/>
            <person name="Lee Y.-G."/>
            <person name="Hong S.-Y."/>
            <person name="Cho K."/>
            <person name="Sohn K.H."/>
        </authorList>
    </citation>
    <scope>NUCLEOTIDE SEQUENCE</scope>
    <source>
        <strain evidence="1">KR_1_A1</strain>
    </source>
</reference>
<organism evidence="1 2">
    <name type="scientific">Phytophthora infestans</name>
    <name type="common">Potato late blight agent</name>
    <name type="synonym">Botrytis infestans</name>
    <dbReference type="NCBI Taxonomy" id="4787"/>
    <lineage>
        <taxon>Eukaryota</taxon>
        <taxon>Sar</taxon>
        <taxon>Stramenopiles</taxon>
        <taxon>Oomycota</taxon>
        <taxon>Peronosporomycetes</taxon>
        <taxon>Peronosporales</taxon>
        <taxon>Peronosporaceae</taxon>
        <taxon>Phytophthora</taxon>
    </lineage>
</organism>
<name>A0A833SLK0_PHYIN</name>
<gene>
    <name evidence="1" type="ORF">GN244_ATG18267</name>
</gene>
<dbReference type="EMBL" id="WSZM01000728">
    <property type="protein sequence ID" value="KAF4029950.1"/>
    <property type="molecule type" value="Genomic_DNA"/>
</dbReference>
<dbReference type="Proteomes" id="UP000602510">
    <property type="component" value="Unassembled WGS sequence"/>
</dbReference>